<evidence type="ECO:0000313" key="9">
    <source>
        <dbReference type="EMBL" id="CQD23805.1"/>
    </source>
</evidence>
<dbReference type="RefSeq" id="WP_090609704.1">
    <property type="nucleotide sequence ID" value="NZ_CTEE01000002.1"/>
</dbReference>
<dbReference type="PANTHER" id="PTHR30346:SF0">
    <property type="entry name" value="HCA OPERON TRANSCRIPTIONAL ACTIVATOR HCAR"/>
    <property type="match status" value="1"/>
</dbReference>
<dbReference type="SUPFAM" id="SSF53850">
    <property type="entry name" value="Periplasmic binding protein-like II"/>
    <property type="match status" value="1"/>
</dbReference>
<dbReference type="SUPFAM" id="SSF46785">
    <property type="entry name" value="Winged helix' DNA-binding domain"/>
    <property type="match status" value="1"/>
</dbReference>
<accession>A0A0E4CR83</accession>
<dbReference type="GO" id="GO:0003677">
    <property type="term" value="F:DNA binding"/>
    <property type="evidence" value="ECO:0007669"/>
    <property type="project" value="UniProtKB-KW"/>
</dbReference>
<dbReference type="AlphaFoldDB" id="A0A0E4CR83"/>
<dbReference type="Pfam" id="PF03466">
    <property type="entry name" value="LysR_substrate"/>
    <property type="match status" value="1"/>
</dbReference>
<evidence type="ECO:0000256" key="4">
    <source>
        <dbReference type="ARBA" id="ARBA00023159"/>
    </source>
</evidence>
<comment type="function">
    <text evidence="7">Required for the induction the katG gene for catalase. Involved in the response to hydrogen peroxide.</text>
</comment>
<dbReference type="FunFam" id="1.10.10.10:FF:000001">
    <property type="entry name" value="LysR family transcriptional regulator"/>
    <property type="match status" value="1"/>
</dbReference>
<evidence type="ECO:0000256" key="6">
    <source>
        <dbReference type="ARBA" id="ARBA00040885"/>
    </source>
</evidence>
<dbReference type="Gene3D" id="3.40.190.10">
    <property type="entry name" value="Periplasmic binding protein-like II"/>
    <property type="match status" value="2"/>
</dbReference>
<dbReference type="GO" id="GO:0003700">
    <property type="term" value="F:DNA-binding transcription factor activity"/>
    <property type="evidence" value="ECO:0007669"/>
    <property type="project" value="InterPro"/>
</dbReference>
<dbReference type="InterPro" id="IPR005119">
    <property type="entry name" value="LysR_subst-bd"/>
</dbReference>
<dbReference type="Pfam" id="PF00126">
    <property type="entry name" value="HTH_1"/>
    <property type="match status" value="1"/>
</dbReference>
<dbReference type="InterPro" id="IPR036390">
    <property type="entry name" value="WH_DNA-bd_sf"/>
</dbReference>
<dbReference type="STRING" id="141349.BN1232_05871"/>
<protein>
    <recommendedName>
        <fullName evidence="6">Probable hydrogen peroxide-inducible genes activator</fullName>
    </recommendedName>
</protein>
<dbReference type="PROSITE" id="PS50931">
    <property type="entry name" value="HTH_LYSR"/>
    <property type="match status" value="1"/>
</dbReference>
<keyword evidence="2" id="KW-0805">Transcription regulation</keyword>
<name>A0A0E4CR83_MYCLN</name>
<gene>
    <name evidence="9" type="ORF">BN1232_05871</name>
</gene>
<keyword evidence="5" id="KW-0804">Transcription</keyword>
<reference evidence="9 10" key="1">
    <citation type="submission" date="2015-03" db="EMBL/GenBank/DDBJ databases">
        <authorList>
            <person name="Urmite Genomes"/>
        </authorList>
    </citation>
    <scope>NUCLEOTIDE SEQUENCE [LARGE SCALE GENOMIC DNA]</scope>
    <source>
        <strain evidence="9 10">CSUR P1491</strain>
    </source>
</reference>
<dbReference type="Gene3D" id="1.10.10.10">
    <property type="entry name" value="Winged helix-like DNA-binding domain superfamily/Winged helix DNA-binding domain"/>
    <property type="match status" value="1"/>
</dbReference>
<dbReference type="GO" id="GO:0032993">
    <property type="term" value="C:protein-DNA complex"/>
    <property type="evidence" value="ECO:0007669"/>
    <property type="project" value="TreeGrafter"/>
</dbReference>
<dbReference type="InterPro" id="IPR000847">
    <property type="entry name" value="LysR_HTH_N"/>
</dbReference>
<evidence type="ECO:0000256" key="1">
    <source>
        <dbReference type="ARBA" id="ARBA00009437"/>
    </source>
</evidence>
<keyword evidence="4" id="KW-0010">Activator</keyword>
<dbReference type="PANTHER" id="PTHR30346">
    <property type="entry name" value="TRANSCRIPTIONAL DUAL REGULATOR HCAR-RELATED"/>
    <property type="match status" value="1"/>
</dbReference>
<organism evidence="9 10">
    <name type="scientific">Mycobacterium lentiflavum</name>
    <dbReference type="NCBI Taxonomy" id="141349"/>
    <lineage>
        <taxon>Bacteria</taxon>
        <taxon>Bacillati</taxon>
        <taxon>Actinomycetota</taxon>
        <taxon>Actinomycetes</taxon>
        <taxon>Mycobacteriales</taxon>
        <taxon>Mycobacteriaceae</taxon>
        <taxon>Mycobacterium</taxon>
        <taxon>Mycobacterium simiae complex</taxon>
    </lineage>
</organism>
<evidence type="ECO:0000259" key="8">
    <source>
        <dbReference type="PROSITE" id="PS50931"/>
    </source>
</evidence>
<dbReference type="EMBL" id="CTEE01000002">
    <property type="protein sequence ID" value="CQD23805.1"/>
    <property type="molecule type" value="Genomic_DNA"/>
</dbReference>
<evidence type="ECO:0000256" key="3">
    <source>
        <dbReference type="ARBA" id="ARBA00023125"/>
    </source>
</evidence>
<dbReference type="PRINTS" id="PR00039">
    <property type="entry name" value="HTHLYSR"/>
</dbReference>
<feature type="domain" description="HTH lysR-type" evidence="8">
    <location>
        <begin position="1"/>
        <end position="58"/>
    </location>
</feature>
<dbReference type="InterPro" id="IPR036388">
    <property type="entry name" value="WH-like_DNA-bd_sf"/>
</dbReference>
<evidence type="ECO:0000313" key="10">
    <source>
        <dbReference type="Proteomes" id="UP000199251"/>
    </source>
</evidence>
<keyword evidence="3" id="KW-0238">DNA-binding</keyword>
<evidence type="ECO:0000256" key="5">
    <source>
        <dbReference type="ARBA" id="ARBA00023163"/>
    </source>
</evidence>
<comment type="similarity">
    <text evidence="1">Belongs to the LysR transcriptional regulatory family.</text>
</comment>
<dbReference type="CDD" id="cd08414">
    <property type="entry name" value="PBP2_LTTR_aromatics_like"/>
    <property type="match status" value="1"/>
</dbReference>
<dbReference type="OrthoDB" id="3176554at2"/>
<evidence type="ECO:0000256" key="2">
    <source>
        <dbReference type="ARBA" id="ARBA00023015"/>
    </source>
</evidence>
<evidence type="ECO:0000256" key="7">
    <source>
        <dbReference type="ARBA" id="ARBA00056658"/>
    </source>
</evidence>
<proteinExistence type="inferred from homology"/>
<dbReference type="Proteomes" id="UP000199251">
    <property type="component" value="Unassembled WGS sequence"/>
</dbReference>
<sequence>MELHQLEAFLAVAEELHFGRAADRLHVAQPPLSRTIKQLERDLGAHLFERTTRNVRLTGAGEALLEPARQALESCRTARRAVQSAGRGETGRVRMGFAGPSSHLLVGQLGRLVRERHPGIELSLQSTTYATEGLRSVIDGNLDLAIVRWTVEPPGISHRIVTVERYVLVVPNGHRLAKRKLVSMAECRDEPFVALPADPGSSVRDAFARATHDAGYAPNIVQTAPDSWTVMALVAAGVGITFTVDVAVSNVVQDGITVLPLREGRAPTYSRLAWRKADTNPALRKVLRASDEALPTPDLPAGVL</sequence>